<keyword evidence="5 10" id="KW-0648">Protein biosynthesis</keyword>
<dbReference type="PRINTS" id="PR01040">
    <property type="entry name" value="TRNASYNTHTYR"/>
</dbReference>
<dbReference type="GO" id="GO:0004831">
    <property type="term" value="F:tyrosine-tRNA ligase activity"/>
    <property type="evidence" value="ECO:0007669"/>
    <property type="project" value="UniProtKB-UniRule"/>
</dbReference>
<dbReference type="PANTHER" id="PTHR11766">
    <property type="entry name" value="TYROSYL-TRNA SYNTHETASE"/>
    <property type="match status" value="1"/>
</dbReference>
<dbReference type="SUPFAM" id="SSF55174">
    <property type="entry name" value="Alpha-L RNA-binding motif"/>
    <property type="match status" value="1"/>
</dbReference>
<feature type="domain" description="RNA-binding S4" evidence="11">
    <location>
        <begin position="334"/>
        <end position="394"/>
    </location>
</feature>
<evidence type="ECO:0000256" key="8">
    <source>
        <dbReference type="NCBIfam" id="TIGR00234"/>
    </source>
</evidence>
<dbReference type="PROSITE" id="PS00178">
    <property type="entry name" value="AA_TRNA_LIGASE_I"/>
    <property type="match status" value="1"/>
</dbReference>
<dbReference type="GO" id="GO:0005524">
    <property type="term" value="F:ATP binding"/>
    <property type="evidence" value="ECO:0007669"/>
    <property type="project" value="UniProtKB-KW"/>
</dbReference>
<dbReference type="Proteomes" id="UP000182753">
    <property type="component" value="Unassembled WGS sequence"/>
</dbReference>
<accession>A0A1J4RQH2</accession>
<evidence type="ECO:0000256" key="9">
    <source>
        <dbReference type="PROSITE-ProRule" id="PRU00182"/>
    </source>
</evidence>
<dbReference type="InterPro" id="IPR002307">
    <property type="entry name" value="Tyr-tRNA-ligase"/>
</dbReference>
<proteinExistence type="inferred from homology"/>
<gene>
    <name evidence="12" type="ORF">AUJ40_02365</name>
</gene>
<dbReference type="InterPro" id="IPR036986">
    <property type="entry name" value="S4_RNA-bd_sf"/>
</dbReference>
<keyword evidence="6 10" id="KW-0030">Aminoacyl-tRNA synthetase</keyword>
<dbReference type="SUPFAM" id="SSF52374">
    <property type="entry name" value="Nucleotidylyl transferase"/>
    <property type="match status" value="1"/>
</dbReference>
<dbReference type="Pfam" id="PF01479">
    <property type="entry name" value="S4"/>
    <property type="match status" value="1"/>
</dbReference>
<evidence type="ECO:0000256" key="7">
    <source>
        <dbReference type="ARBA" id="ARBA00048248"/>
    </source>
</evidence>
<organism evidence="12 13">
    <name type="scientific">Candidatus Berkelbacteria bacterium CG1_02_42_45</name>
    <dbReference type="NCBI Taxonomy" id="1805036"/>
    <lineage>
        <taxon>Bacteria</taxon>
        <taxon>Candidatus Berkelbacteria</taxon>
    </lineage>
</organism>
<name>A0A1J4RQH2_9BACT</name>
<dbReference type="InterPro" id="IPR014729">
    <property type="entry name" value="Rossmann-like_a/b/a_fold"/>
</dbReference>
<dbReference type="GO" id="GO:0005829">
    <property type="term" value="C:cytosol"/>
    <property type="evidence" value="ECO:0007669"/>
    <property type="project" value="TreeGrafter"/>
</dbReference>
<keyword evidence="2 10" id="KW-0436">Ligase</keyword>
<evidence type="ECO:0000313" key="13">
    <source>
        <dbReference type="Proteomes" id="UP000182753"/>
    </source>
</evidence>
<dbReference type="GO" id="GO:0006437">
    <property type="term" value="P:tyrosyl-tRNA aminoacylation"/>
    <property type="evidence" value="ECO:0007669"/>
    <property type="project" value="UniProtKB-UniRule"/>
</dbReference>
<evidence type="ECO:0000256" key="4">
    <source>
        <dbReference type="ARBA" id="ARBA00022840"/>
    </source>
</evidence>
<evidence type="ECO:0000256" key="5">
    <source>
        <dbReference type="ARBA" id="ARBA00022917"/>
    </source>
</evidence>
<evidence type="ECO:0000256" key="3">
    <source>
        <dbReference type="ARBA" id="ARBA00022741"/>
    </source>
</evidence>
<dbReference type="GO" id="GO:0003723">
    <property type="term" value="F:RNA binding"/>
    <property type="evidence" value="ECO:0007669"/>
    <property type="project" value="UniProtKB-KW"/>
</dbReference>
<dbReference type="Gene3D" id="3.10.290.10">
    <property type="entry name" value="RNA-binding S4 domain"/>
    <property type="match status" value="1"/>
</dbReference>
<dbReference type="CDD" id="cd00165">
    <property type="entry name" value="S4"/>
    <property type="match status" value="1"/>
</dbReference>
<keyword evidence="9" id="KW-0694">RNA-binding</keyword>
<evidence type="ECO:0000256" key="10">
    <source>
        <dbReference type="RuleBase" id="RU363036"/>
    </source>
</evidence>
<evidence type="ECO:0000259" key="11">
    <source>
        <dbReference type="SMART" id="SM00363"/>
    </source>
</evidence>
<dbReference type="AlphaFoldDB" id="A0A1J4RQH2"/>
<evidence type="ECO:0000256" key="6">
    <source>
        <dbReference type="ARBA" id="ARBA00023146"/>
    </source>
</evidence>
<dbReference type="SMART" id="SM00363">
    <property type="entry name" value="S4"/>
    <property type="match status" value="1"/>
</dbReference>
<dbReference type="PROSITE" id="PS50889">
    <property type="entry name" value="S4"/>
    <property type="match status" value="1"/>
</dbReference>
<dbReference type="Gene3D" id="1.10.240.10">
    <property type="entry name" value="Tyrosyl-Transfer RNA Synthetase"/>
    <property type="match status" value="1"/>
</dbReference>
<protein>
    <recommendedName>
        <fullName evidence="1 8">Tyrosine--tRNA ligase</fullName>
        <ecNumber evidence="1 8">6.1.1.1</ecNumber>
    </recommendedName>
</protein>
<keyword evidence="4 10" id="KW-0067">ATP-binding</keyword>
<dbReference type="InterPro" id="IPR002305">
    <property type="entry name" value="aa-tRNA-synth_Ic"/>
</dbReference>
<comment type="catalytic activity">
    <reaction evidence="7">
        <text>tRNA(Tyr) + L-tyrosine + ATP = L-tyrosyl-tRNA(Tyr) + AMP + diphosphate + H(+)</text>
        <dbReference type="Rhea" id="RHEA:10220"/>
        <dbReference type="Rhea" id="RHEA-COMP:9706"/>
        <dbReference type="Rhea" id="RHEA-COMP:9707"/>
        <dbReference type="ChEBI" id="CHEBI:15378"/>
        <dbReference type="ChEBI" id="CHEBI:30616"/>
        <dbReference type="ChEBI" id="CHEBI:33019"/>
        <dbReference type="ChEBI" id="CHEBI:58315"/>
        <dbReference type="ChEBI" id="CHEBI:78442"/>
        <dbReference type="ChEBI" id="CHEBI:78536"/>
        <dbReference type="ChEBI" id="CHEBI:456215"/>
        <dbReference type="EC" id="6.1.1.1"/>
    </reaction>
</comment>
<dbReference type="InterPro" id="IPR001412">
    <property type="entry name" value="aa-tRNA-synth_I_CS"/>
</dbReference>
<evidence type="ECO:0000256" key="1">
    <source>
        <dbReference type="ARBA" id="ARBA00013160"/>
    </source>
</evidence>
<dbReference type="InterPro" id="IPR024088">
    <property type="entry name" value="Tyr-tRNA-ligase_bac-type"/>
</dbReference>
<dbReference type="InterPro" id="IPR002942">
    <property type="entry name" value="S4_RNA-bd"/>
</dbReference>
<dbReference type="NCBIfam" id="TIGR00234">
    <property type="entry name" value="tyrS"/>
    <property type="match status" value="1"/>
</dbReference>
<comment type="similarity">
    <text evidence="10">Belongs to the class-I aminoacyl-tRNA synthetase family.</text>
</comment>
<dbReference type="EMBL" id="MNUJ01000048">
    <property type="protein sequence ID" value="OIN89135.1"/>
    <property type="molecule type" value="Genomic_DNA"/>
</dbReference>
<comment type="caution">
    <text evidence="12">The sequence shown here is derived from an EMBL/GenBank/DDBJ whole genome shotgun (WGS) entry which is preliminary data.</text>
</comment>
<keyword evidence="3 10" id="KW-0547">Nucleotide-binding</keyword>
<evidence type="ECO:0000313" key="12">
    <source>
        <dbReference type="EMBL" id="OIN89135.1"/>
    </source>
</evidence>
<dbReference type="Gene3D" id="3.40.50.620">
    <property type="entry name" value="HUPs"/>
    <property type="match status" value="1"/>
</dbReference>
<reference evidence="12 13" key="1">
    <citation type="journal article" date="2016" name="Environ. Microbiol.">
        <title>Genomic resolution of a cold subsurface aquifer community provides metabolic insights for novel microbes adapted to high CO concentrations.</title>
        <authorList>
            <person name="Probst A.J."/>
            <person name="Castelle C.J."/>
            <person name="Singh A."/>
            <person name="Brown C.T."/>
            <person name="Anantharaman K."/>
            <person name="Sharon I."/>
            <person name="Hug L.A."/>
            <person name="Burstein D."/>
            <person name="Emerson J.B."/>
            <person name="Thomas B.C."/>
            <person name="Banfield J.F."/>
        </authorList>
    </citation>
    <scope>NUCLEOTIDE SEQUENCE [LARGE SCALE GENOMIC DNA]</scope>
    <source>
        <strain evidence="12">CG1_02_42_45</strain>
    </source>
</reference>
<dbReference type="PANTHER" id="PTHR11766:SF1">
    <property type="entry name" value="TYROSINE--TRNA LIGASE"/>
    <property type="match status" value="1"/>
</dbReference>
<evidence type="ECO:0000256" key="2">
    <source>
        <dbReference type="ARBA" id="ARBA00022598"/>
    </source>
</evidence>
<dbReference type="EC" id="6.1.1.1" evidence="1 8"/>
<sequence length="394" mass="44409">MSRGCMEKDILSRGMEKIVGGELLEKKLKSGKALRIKHGVDPTTADLHLGHSVIYLKLKEFQKLGHKIVFLIGDFTGRFGDPSDKIKSRILRSKEEVRKVARNYINQVGKIIDVEKAEIRYNGEWYDKMSAEDLLHLMSKVSHAEMIERDMFQERMKKGERIGLHELIYPVLQGYDSAILHSDLTVCGSDQLFNELQGRKSQELSGQEPQAIITVPLLIGIDGRNKMSQSLGNHISLGEFASEQFGKIMSIPDNLIIDYLTLCTRIPMAKIELWEKEMKAGRNPKEIKVNLAKEIVGIYHKKEEAEKAAKEFEQVFQKKELPDNILEIKLSGTYPLPRFLVEAGLASSGSEARRLIEAGAVEIDGAKCGDYKSTITTHSGMVIKVGKRRFAKIK</sequence>
<dbReference type="Pfam" id="PF00579">
    <property type="entry name" value="tRNA-synt_1b"/>
    <property type="match status" value="1"/>
</dbReference>